<gene>
    <name evidence="2" type="ORF">CSSPJE1EN1_LOCUS21301</name>
</gene>
<dbReference type="PANTHER" id="PTHR46142:SF3">
    <property type="entry name" value="F18B13.24 PROTEIN"/>
    <property type="match status" value="1"/>
</dbReference>
<dbReference type="InterPro" id="IPR029068">
    <property type="entry name" value="Glyas_Bleomycin-R_OHBP_Dase"/>
</dbReference>
<sequence length="232" mass="25912">MTTDARTSSASAFATLPLKSLNHISRNCKDLEASIEFYQHLLGFVPVKRPGSLNFAGAWLFNYGIGIHLLQAEEETCNEVVVDASAAAAAAAAHSALDQLTPKPGADINPRDNHISFQCDDMSLVEQKLQENGVKYVRRIVVDNDIEVDQLFFHDPDGYMIEVCNCENLPVEPIIIPTPRLIKTATMMKKQRVVVAPSLSSLISTDPHFSQKLDHYKSSFAHWWVSLKYLWI</sequence>
<protein>
    <recommendedName>
        <fullName evidence="1">VOC domain-containing protein</fullName>
    </recommendedName>
</protein>
<dbReference type="InterPro" id="IPR037523">
    <property type="entry name" value="VOC_core"/>
</dbReference>
<dbReference type="CDD" id="cd07245">
    <property type="entry name" value="VOC_like"/>
    <property type="match status" value="1"/>
</dbReference>
<reference evidence="2" key="1">
    <citation type="submission" date="2024-02" db="EMBL/GenBank/DDBJ databases">
        <authorList>
            <consortium name="ELIXIR-Norway"/>
            <consortium name="Elixir Norway"/>
        </authorList>
    </citation>
    <scope>NUCLEOTIDE SEQUENCE</scope>
</reference>
<dbReference type="SUPFAM" id="SSF54593">
    <property type="entry name" value="Glyoxalase/Bleomycin resistance protein/Dihydroxybiphenyl dioxygenase"/>
    <property type="match status" value="1"/>
</dbReference>
<evidence type="ECO:0000313" key="3">
    <source>
        <dbReference type="Proteomes" id="UP001497444"/>
    </source>
</evidence>
<dbReference type="PROSITE" id="PS51819">
    <property type="entry name" value="VOC"/>
    <property type="match status" value="1"/>
</dbReference>
<organism evidence="2 3">
    <name type="scientific">Sphagnum jensenii</name>
    <dbReference type="NCBI Taxonomy" id="128206"/>
    <lineage>
        <taxon>Eukaryota</taxon>
        <taxon>Viridiplantae</taxon>
        <taxon>Streptophyta</taxon>
        <taxon>Embryophyta</taxon>
        <taxon>Bryophyta</taxon>
        <taxon>Sphagnophytina</taxon>
        <taxon>Sphagnopsida</taxon>
        <taxon>Sphagnales</taxon>
        <taxon>Sphagnaceae</taxon>
        <taxon>Sphagnum</taxon>
    </lineage>
</organism>
<accession>A0ABP0X9L9</accession>
<evidence type="ECO:0000313" key="2">
    <source>
        <dbReference type="EMBL" id="CAK9275823.1"/>
    </source>
</evidence>
<proteinExistence type="predicted"/>
<dbReference type="Proteomes" id="UP001497444">
    <property type="component" value="Chromosome 7"/>
</dbReference>
<keyword evidence="3" id="KW-1185">Reference proteome</keyword>
<dbReference type="PANTHER" id="PTHR46142">
    <property type="match status" value="1"/>
</dbReference>
<dbReference type="InterPro" id="IPR004360">
    <property type="entry name" value="Glyas_Fos-R_dOase_dom"/>
</dbReference>
<dbReference type="Pfam" id="PF00903">
    <property type="entry name" value="Glyoxalase"/>
    <property type="match status" value="1"/>
</dbReference>
<name>A0ABP0X9L9_9BRYO</name>
<dbReference type="EMBL" id="OZ020102">
    <property type="protein sequence ID" value="CAK9275823.1"/>
    <property type="molecule type" value="Genomic_DNA"/>
</dbReference>
<dbReference type="Gene3D" id="3.10.180.10">
    <property type="entry name" value="2,3-Dihydroxybiphenyl 1,2-Dioxygenase, domain 1"/>
    <property type="match status" value="1"/>
</dbReference>
<evidence type="ECO:0000259" key="1">
    <source>
        <dbReference type="PROSITE" id="PS51819"/>
    </source>
</evidence>
<feature type="domain" description="VOC" evidence="1">
    <location>
        <begin position="20"/>
        <end position="166"/>
    </location>
</feature>